<proteinExistence type="predicted"/>
<evidence type="ECO:0000313" key="2">
    <source>
        <dbReference type="Proteomes" id="UP000887116"/>
    </source>
</evidence>
<accession>A0A8X6GKZ8</accession>
<gene>
    <name evidence="1" type="ORF">TNCT_590331</name>
</gene>
<name>A0A8X6GKZ8_TRICU</name>
<reference evidence="1" key="1">
    <citation type="submission" date="2020-07" db="EMBL/GenBank/DDBJ databases">
        <title>Multicomponent nature underlies the extraordinary mechanical properties of spider dragline silk.</title>
        <authorList>
            <person name="Kono N."/>
            <person name="Nakamura H."/>
            <person name="Mori M."/>
            <person name="Yoshida Y."/>
            <person name="Ohtoshi R."/>
            <person name="Malay A.D."/>
            <person name="Moran D.A.P."/>
            <person name="Tomita M."/>
            <person name="Numata K."/>
            <person name="Arakawa K."/>
        </authorList>
    </citation>
    <scope>NUCLEOTIDE SEQUENCE</scope>
</reference>
<organism evidence="1 2">
    <name type="scientific">Trichonephila clavata</name>
    <name type="common">Joro spider</name>
    <name type="synonym">Nephila clavata</name>
    <dbReference type="NCBI Taxonomy" id="2740835"/>
    <lineage>
        <taxon>Eukaryota</taxon>
        <taxon>Metazoa</taxon>
        <taxon>Ecdysozoa</taxon>
        <taxon>Arthropoda</taxon>
        <taxon>Chelicerata</taxon>
        <taxon>Arachnida</taxon>
        <taxon>Araneae</taxon>
        <taxon>Araneomorphae</taxon>
        <taxon>Entelegynae</taxon>
        <taxon>Araneoidea</taxon>
        <taxon>Nephilidae</taxon>
        <taxon>Trichonephila</taxon>
    </lineage>
</organism>
<dbReference type="Proteomes" id="UP000887116">
    <property type="component" value="Unassembled WGS sequence"/>
</dbReference>
<keyword evidence="2" id="KW-1185">Reference proteome</keyword>
<dbReference type="AlphaFoldDB" id="A0A8X6GKZ8"/>
<protein>
    <submittedName>
        <fullName evidence="1">Uncharacterized protein</fullName>
    </submittedName>
</protein>
<evidence type="ECO:0000313" key="1">
    <source>
        <dbReference type="EMBL" id="GFR04130.1"/>
    </source>
</evidence>
<sequence length="70" mass="8372">MEMFMIDISYPIPTTDQREFLLLYTKRSFFTKISEDMRRVTLLEGKKEARHSKISSCILKKNCKNQYQCS</sequence>
<dbReference type="EMBL" id="BMAO01025652">
    <property type="protein sequence ID" value="GFR04130.1"/>
    <property type="molecule type" value="Genomic_DNA"/>
</dbReference>
<comment type="caution">
    <text evidence="1">The sequence shown here is derived from an EMBL/GenBank/DDBJ whole genome shotgun (WGS) entry which is preliminary data.</text>
</comment>